<dbReference type="EMBL" id="JARJBB010000007">
    <property type="protein sequence ID" value="MDF3300180.1"/>
    <property type="molecule type" value="Genomic_DNA"/>
</dbReference>
<gene>
    <name evidence="2" type="ORF">P3H78_16445</name>
</gene>
<evidence type="ECO:0000313" key="2">
    <source>
        <dbReference type="EMBL" id="MDF3300180.1"/>
    </source>
</evidence>
<sequence length="186" mass="19316">MTITEGRWDAAAAARVPLGERVLVVGAHMDGVGGARGLALAPQFGAPGGEGGVRDPDGDVTCVTLCRPLPGPTQRPTLPASTKIGTRHAPPSSEPFQTRERLFSHGLFSPPLHRVRPGVLFRQGVGGGVDLDAVRAVLWEPGVLGEGPKEALRGNSGVGTADHVTGAYRRPNRLTVNTGVVTLKAD</sequence>
<reference evidence="2 3" key="1">
    <citation type="submission" date="2023-03" db="EMBL/GenBank/DDBJ databases">
        <title>Draft genome sequence of Streptomyces sp. K1PA1 isolated from peat swamp forest in Thailand.</title>
        <authorList>
            <person name="Klaysubun C."/>
            <person name="Duangmal K."/>
        </authorList>
    </citation>
    <scope>NUCLEOTIDE SEQUENCE [LARGE SCALE GENOMIC DNA]</scope>
    <source>
        <strain evidence="2 3">K1PA1</strain>
    </source>
</reference>
<comment type="caution">
    <text evidence="2">The sequence shown here is derived from an EMBL/GenBank/DDBJ whole genome shotgun (WGS) entry which is preliminary data.</text>
</comment>
<feature type="compositionally biased region" description="Polar residues" evidence="1">
    <location>
        <begin position="74"/>
        <end position="84"/>
    </location>
</feature>
<evidence type="ECO:0000313" key="3">
    <source>
        <dbReference type="Proteomes" id="UP001221150"/>
    </source>
</evidence>
<dbReference type="Proteomes" id="UP001221150">
    <property type="component" value="Unassembled WGS sequence"/>
</dbReference>
<organism evidence="2 3">
    <name type="scientific">Streptomyces tropicalis</name>
    <dbReference type="NCBI Taxonomy" id="3034234"/>
    <lineage>
        <taxon>Bacteria</taxon>
        <taxon>Bacillati</taxon>
        <taxon>Actinomycetota</taxon>
        <taxon>Actinomycetes</taxon>
        <taxon>Kitasatosporales</taxon>
        <taxon>Streptomycetaceae</taxon>
        <taxon>Streptomyces</taxon>
    </lineage>
</organism>
<protein>
    <submittedName>
        <fullName evidence="2">Uncharacterized protein</fullName>
    </submittedName>
</protein>
<keyword evidence="3" id="KW-1185">Reference proteome</keyword>
<accession>A0ABT6A6A6</accession>
<name>A0ABT6A6A6_9ACTN</name>
<proteinExistence type="predicted"/>
<feature type="region of interest" description="Disordered" evidence="1">
    <location>
        <begin position="71"/>
        <end position="96"/>
    </location>
</feature>
<evidence type="ECO:0000256" key="1">
    <source>
        <dbReference type="SAM" id="MobiDB-lite"/>
    </source>
</evidence>